<dbReference type="Proteomes" id="UP001642409">
    <property type="component" value="Unassembled WGS sequence"/>
</dbReference>
<name>A0AA86VJ88_9EUKA</name>
<sequence>MIFNEQLKSLLGIFNLIKVESTPQTNTDTMMLNQNTTITHSCTSKYQQARPTSASKTKEETSRDFQHTTLTHDNSLFINYSQIFSIVYQILCIFKQIRLEVTIAVQYSIGFPVSGEITFQQINQSSISSSISITVSSSYLLTLMYFYRCIFKLVAQNVLQCIQIGDLNGILLQRYCRHIIYQQSICIIQILFPLNITYNISFEFLSQQYTQYFHILHFFKPYRTQQPQILNLNTLAIRANSLYLNVKIHSIKALNACKNDKIQYIIRTLEDAVHSPDQTQIAIIKQIWQLPSSSYEFLVEVSLLITSKRLVSSFVLLAEVGLAYWYFDVHE</sequence>
<evidence type="ECO:0000313" key="1">
    <source>
        <dbReference type="EMBL" id="CAI9968293.1"/>
    </source>
</evidence>
<proteinExistence type="predicted"/>
<dbReference type="EMBL" id="CATOUU010001035">
    <property type="protein sequence ID" value="CAI9968293.1"/>
    <property type="molecule type" value="Genomic_DNA"/>
</dbReference>
<keyword evidence="3" id="KW-1185">Reference proteome</keyword>
<evidence type="ECO:0000313" key="3">
    <source>
        <dbReference type="Proteomes" id="UP001642409"/>
    </source>
</evidence>
<reference evidence="1" key="1">
    <citation type="submission" date="2023-06" db="EMBL/GenBank/DDBJ databases">
        <authorList>
            <person name="Kurt Z."/>
        </authorList>
    </citation>
    <scope>NUCLEOTIDE SEQUENCE</scope>
</reference>
<organism evidence="1">
    <name type="scientific">Hexamita inflata</name>
    <dbReference type="NCBI Taxonomy" id="28002"/>
    <lineage>
        <taxon>Eukaryota</taxon>
        <taxon>Metamonada</taxon>
        <taxon>Diplomonadida</taxon>
        <taxon>Hexamitidae</taxon>
        <taxon>Hexamitinae</taxon>
        <taxon>Hexamita</taxon>
    </lineage>
</organism>
<comment type="caution">
    <text evidence="1">The sequence shown here is derived from an EMBL/GenBank/DDBJ whole genome shotgun (WGS) entry which is preliminary data.</text>
</comment>
<gene>
    <name evidence="2" type="ORF">HINF_LOCUS39320</name>
    <name evidence="1" type="ORF">HINF_LOCUS55938</name>
</gene>
<dbReference type="EMBL" id="CAXDID020000152">
    <property type="protein sequence ID" value="CAL6041875.1"/>
    <property type="molecule type" value="Genomic_DNA"/>
</dbReference>
<reference evidence="2 3" key="2">
    <citation type="submission" date="2024-07" db="EMBL/GenBank/DDBJ databases">
        <authorList>
            <person name="Akdeniz Z."/>
        </authorList>
    </citation>
    <scope>NUCLEOTIDE SEQUENCE [LARGE SCALE GENOMIC DNA]</scope>
</reference>
<protein>
    <submittedName>
        <fullName evidence="2">Hypothetical_protein</fullName>
    </submittedName>
</protein>
<accession>A0AA86VJ88</accession>
<dbReference type="AlphaFoldDB" id="A0AA86VJ88"/>
<evidence type="ECO:0000313" key="2">
    <source>
        <dbReference type="EMBL" id="CAL6041875.1"/>
    </source>
</evidence>